<name>A0A0F9RKP4_9ZZZZ</name>
<feature type="domain" description="RNase L inhibitor RLI-like possible metal-binding" evidence="7">
    <location>
        <begin position="13"/>
        <end position="42"/>
    </location>
</feature>
<evidence type="ECO:0008006" key="9">
    <source>
        <dbReference type="Google" id="ProtNLM"/>
    </source>
</evidence>
<reference evidence="8" key="1">
    <citation type="journal article" date="2015" name="Nature">
        <title>Complex archaea that bridge the gap between prokaryotes and eukaryotes.</title>
        <authorList>
            <person name="Spang A."/>
            <person name="Saw J.H."/>
            <person name="Jorgensen S.L."/>
            <person name="Zaremba-Niedzwiedzka K."/>
            <person name="Martijn J."/>
            <person name="Lind A.E."/>
            <person name="van Eijk R."/>
            <person name="Schleper C."/>
            <person name="Guy L."/>
            <person name="Ettema T.J."/>
        </authorList>
    </citation>
    <scope>NUCLEOTIDE SEQUENCE</scope>
</reference>
<evidence type="ECO:0000256" key="5">
    <source>
        <dbReference type="ARBA" id="ARBA00022691"/>
    </source>
</evidence>
<proteinExistence type="predicted"/>
<gene>
    <name evidence="8" type="ORF">LCGC14_0962460</name>
</gene>
<dbReference type="PANTHER" id="PTHR20426:SF0">
    <property type="entry name" value="18S RRNA AMINOCARBOXYPROPYLTRANSFERASE"/>
    <property type="match status" value="1"/>
</dbReference>
<feature type="domain" description="16S/18S rRNA aminocarboxypropyltransferase Tsr3 C-terminal" evidence="6">
    <location>
        <begin position="51"/>
        <end position="152"/>
    </location>
</feature>
<dbReference type="GO" id="GO:0106388">
    <property type="term" value="F:rRNA small subunit aminocarboxypropyltransferase activity"/>
    <property type="evidence" value="ECO:0007669"/>
    <property type="project" value="InterPro"/>
</dbReference>
<protein>
    <recommendedName>
        <fullName evidence="9">16S/18S rRNA aminocarboxypropyltransferase Tsr3 C-terminal domain-containing protein</fullName>
    </recommendedName>
</protein>
<keyword evidence="1" id="KW-0963">Cytoplasm</keyword>
<keyword evidence="5" id="KW-0949">S-adenosyl-L-methionine</keyword>
<comment type="caution">
    <text evidence="8">The sequence shown here is derived from an EMBL/GenBank/DDBJ whole genome shotgun (WGS) entry which is preliminary data.</text>
</comment>
<evidence type="ECO:0000259" key="6">
    <source>
        <dbReference type="Pfam" id="PF04034"/>
    </source>
</evidence>
<evidence type="ECO:0000256" key="3">
    <source>
        <dbReference type="ARBA" id="ARBA00022552"/>
    </source>
</evidence>
<evidence type="ECO:0000259" key="7">
    <source>
        <dbReference type="Pfam" id="PF04068"/>
    </source>
</evidence>
<dbReference type="InterPro" id="IPR007209">
    <property type="entry name" value="RNaseL-inhib-like_metal-bd_dom"/>
</dbReference>
<accession>A0A0F9RKP4</accession>
<evidence type="ECO:0000256" key="1">
    <source>
        <dbReference type="ARBA" id="ARBA00022490"/>
    </source>
</evidence>
<keyword evidence="4" id="KW-0808">Transferase</keyword>
<evidence type="ECO:0000256" key="4">
    <source>
        <dbReference type="ARBA" id="ARBA00022679"/>
    </source>
</evidence>
<dbReference type="AlphaFoldDB" id="A0A0F9RKP4"/>
<dbReference type="GO" id="GO:0030490">
    <property type="term" value="P:maturation of SSU-rRNA"/>
    <property type="evidence" value="ECO:0007669"/>
    <property type="project" value="TreeGrafter"/>
</dbReference>
<dbReference type="Pfam" id="PF04068">
    <property type="entry name" value="Fer4_RLI"/>
    <property type="match status" value="1"/>
</dbReference>
<dbReference type="InterPro" id="IPR022968">
    <property type="entry name" value="Tsr3-like"/>
</dbReference>
<sequence length="157" mass="18026">MTSSNFAKESSNLFCLHYNQCDPKKCTSLKLNKLNLLKIIKSIRGNFKKSIILTPFALQEIKIDDRGKLTKYGLIVIDCSWKNILHLKMSSFEYPRKLPPLIAANPTNYGKWEKLSSVEALAAALYITNYSNQANLILSKFSWGTQFKKLNKFEKKE</sequence>
<evidence type="ECO:0000313" key="8">
    <source>
        <dbReference type="EMBL" id="KKN17773.1"/>
    </source>
</evidence>
<keyword evidence="2" id="KW-0690">Ribosome biogenesis</keyword>
<organism evidence="8">
    <name type="scientific">marine sediment metagenome</name>
    <dbReference type="NCBI Taxonomy" id="412755"/>
    <lineage>
        <taxon>unclassified sequences</taxon>
        <taxon>metagenomes</taxon>
        <taxon>ecological metagenomes</taxon>
    </lineage>
</organism>
<keyword evidence="3" id="KW-0698">rRNA processing</keyword>
<dbReference type="InterPro" id="IPR007177">
    <property type="entry name" value="Tsr3_C"/>
</dbReference>
<dbReference type="EMBL" id="LAZR01003490">
    <property type="protein sequence ID" value="KKN17773.1"/>
    <property type="molecule type" value="Genomic_DNA"/>
</dbReference>
<evidence type="ECO:0000256" key="2">
    <source>
        <dbReference type="ARBA" id="ARBA00022517"/>
    </source>
</evidence>
<dbReference type="PANTHER" id="PTHR20426">
    <property type="entry name" value="RIBOSOME BIOGENESIS PROTEIN TSR3 HOMOLOG"/>
    <property type="match status" value="1"/>
</dbReference>
<dbReference type="Pfam" id="PF04034">
    <property type="entry name" value="Ribo_biogen_C"/>
    <property type="match status" value="1"/>
</dbReference>
<dbReference type="NCBIfam" id="NF002621">
    <property type="entry name" value="PRK02287.1"/>
    <property type="match status" value="1"/>
</dbReference>